<dbReference type="AlphaFoldDB" id="A0A6G1DXD2"/>
<feature type="region of interest" description="Disordered" evidence="1">
    <location>
        <begin position="1"/>
        <end position="45"/>
    </location>
</feature>
<dbReference type="EMBL" id="SPHZ02000005">
    <property type="protein sequence ID" value="KAF0917170.1"/>
    <property type="molecule type" value="Genomic_DNA"/>
</dbReference>
<proteinExistence type="predicted"/>
<reference evidence="2 3" key="1">
    <citation type="submission" date="2019-11" db="EMBL/GenBank/DDBJ databases">
        <title>Whole genome sequence of Oryza granulata.</title>
        <authorList>
            <person name="Li W."/>
        </authorList>
    </citation>
    <scope>NUCLEOTIDE SEQUENCE [LARGE SCALE GENOMIC DNA]</scope>
    <source>
        <strain evidence="3">cv. Menghai</strain>
        <tissue evidence="2">Leaf</tissue>
    </source>
</reference>
<protein>
    <submittedName>
        <fullName evidence="2">Uncharacterized protein</fullName>
    </submittedName>
</protein>
<organism evidence="2 3">
    <name type="scientific">Oryza meyeriana var. granulata</name>
    <dbReference type="NCBI Taxonomy" id="110450"/>
    <lineage>
        <taxon>Eukaryota</taxon>
        <taxon>Viridiplantae</taxon>
        <taxon>Streptophyta</taxon>
        <taxon>Embryophyta</taxon>
        <taxon>Tracheophyta</taxon>
        <taxon>Spermatophyta</taxon>
        <taxon>Magnoliopsida</taxon>
        <taxon>Liliopsida</taxon>
        <taxon>Poales</taxon>
        <taxon>Poaceae</taxon>
        <taxon>BOP clade</taxon>
        <taxon>Oryzoideae</taxon>
        <taxon>Oryzeae</taxon>
        <taxon>Oryzinae</taxon>
        <taxon>Oryza</taxon>
        <taxon>Oryza meyeriana</taxon>
    </lineage>
</organism>
<gene>
    <name evidence="2" type="ORF">E2562_016966</name>
</gene>
<evidence type="ECO:0000256" key="1">
    <source>
        <dbReference type="SAM" id="MobiDB-lite"/>
    </source>
</evidence>
<dbReference type="Proteomes" id="UP000479710">
    <property type="component" value="Unassembled WGS sequence"/>
</dbReference>
<evidence type="ECO:0000313" key="2">
    <source>
        <dbReference type="EMBL" id="KAF0917170.1"/>
    </source>
</evidence>
<accession>A0A6G1DXD2</accession>
<keyword evidence="3" id="KW-1185">Reference proteome</keyword>
<name>A0A6G1DXD2_9ORYZ</name>
<comment type="caution">
    <text evidence="2">The sequence shown here is derived from an EMBL/GenBank/DDBJ whole genome shotgun (WGS) entry which is preliminary data.</text>
</comment>
<evidence type="ECO:0000313" key="3">
    <source>
        <dbReference type="Proteomes" id="UP000479710"/>
    </source>
</evidence>
<sequence>MPEGPPNAVPRWDRLRHGSSSSSSVAATAEGRRKRKRSVSRIPADRNWGTVFAENVVATELGEEKGLD</sequence>